<feature type="chain" id="PRO_5013318223" description="Glycine zipper 2TM domain-containing protein" evidence="1">
    <location>
        <begin position="26"/>
        <end position="81"/>
    </location>
</feature>
<keyword evidence="3" id="KW-1185">Reference proteome</keyword>
<evidence type="ECO:0000256" key="1">
    <source>
        <dbReference type="SAM" id="SignalP"/>
    </source>
</evidence>
<evidence type="ECO:0008006" key="4">
    <source>
        <dbReference type="Google" id="ProtNLM"/>
    </source>
</evidence>
<sequence length="81" mass="8017">MKSSQQLSYKLAFIGLLAVVMTGCASNPYQTYDNTKTGALVGATIGALAQSGGNREDIAKGLAVGAAAGAGAGYAADRAGY</sequence>
<dbReference type="PROSITE" id="PS51257">
    <property type="entry name" value="PROKAR_LIPOPROTEIN"/>
    <property type="match status" value="1"/>
</dbReference>
<comment type="caution">
    <text evidence="2">The sequence shown here is derived from an EMBL/GenBank/DDBJ whole genome shotgun (WGS) entry which is preliminary data.</text>
</comment>
<gene>
    <name evidence="2" type="ORF">B0682_02395</name>
</gene>
<name>A0A1T0CGW0_9GAMM</name>
<evidence type="ECO:0000313" key="3">
    <source>
        <dbReference type="Proteomes" id="UP000191094"/>
    </source>
</evidence>
<dbReference type="Proteomes" id="UP000191094">
    <property type="component" value="Unassembled WGS sequence"/>
</dbReference>
<feature type="signal peptide" evidence="1">
    <location>
        <begin position="1"/>
        <end position="25"/>
    </location>
</feature>
<dbReference type="EMBL" id="MUYT01000004">
    <property type="protein sequence ID" value="OOS21555.1"/>
    <property type="molecule type" value="Genomic_DNA"/>
</dbReference>
<keyword evidence="1" id="KW-0732">Signal</keyword>
<protein>
    <recommendedName>
        <fullName evidence="4">Glycine zipper 2TM domain-containing protein</fullName>
    </recommendedName>
</protein>
<proteinExistence type="predicted"/>
<evidence type="ECO:0000313" key="2">
    <source>
        <dbReference type="EMBL" id="OOS21555.1"/>
    </source>
</evidence>
<organism evidence="2 3">
    <name type="scientific">Lwoffella lincolnii</name>
    <dbReference type="NCBI Taxonomy" id="90241"/>
    <lineage>
        <taxon>Bacteria</taxon>
        <taxon>Pseudomonadati</taxon>
        <taxon>Pseudomonadota</taxon>
        <taxon>Gammaproteobacteria</taxon>
        <taxon>Moraxellales</taxon>
        <taxon>Moraxellaceae</taxon>
        <taxon>Lwoffella</taxon>
    </lineage>
</organism>
<reference evidence="2 3" key="1">
    <citation type="submission" date="2017-02" db="EMBL/GenBank/DDBJ databases">
        <title>Draft genome sequence of Moraxella lincolnii CCUG 9405T type strain.</title>
        <authorList>
            <person name="Salva-Serra F."/>
            <person name="Engstrom-Jakobsson H."/>
            <person name="Thorell K."/>
            <person name="Jaen-Luchoro D."/>
            <person name="Gonzales-Siles L."/>
            <person name="Karlsson R."/>
            <person name="Yazdan S."/>
            <person name="Boulund F."/>
            <person name="Johnning A."/>
            <person name="Engstrand L."/>
            <person name="Kristiansson E."/>
            <person name="Moore E."/>
        </authorList>
    </citation>
    <scope>NUCLEOTIDE SEQUENCE [LARGE SCALE GENOMIC DNA]</scope>
    <source>
        <strain evidence="2 3">CCUG 9405</strain>
    </source>
</reference>
<dbReference type="STRING" id="90241.B0682_02395"/>
<accession>A0A1T0CGW0</accession>
<dbReference type="AlphaFoldDB" id="A0A1T0CGW0"/>
<dbReference type="RefSeq" id="WP_143823244.1">
    <property type="nucleotide sequence ID" value="NZ_MUYT01000004.1"/>
</dbReference>